<evidence type="ECO:0000313" key="4">
    <source>
        <dbReference type="Proteomes" id="UP000198508"/>
    </source>
</evidence>
<dbReference type="SUPFAM" id="SSF47413">
    <property type="entry name" value="lambda repressor-like DNA-binding domains"/>
    <property type="match status" value="1"/>
</dbReference>
<proteinExistence type="predicted"/>
<dbReference type="CDD" id="cd00093">
    <property type="entry name" value="HTH_XRE"/>
    <property type="match status" value="1"/>
</dbReference>
<evidence type="ECO:0000313" key="3">
    <source>
        <dbReference type="EMBL" id="SET71029.1"/>
    </source>
</evidence>
<dbReference type="InterPro" id="IPR010982">
    <property type="entry name" value="Lambda_DNA-bd_dom_sf"/>
</dbReference>
<dbReference type="PANTHER" id="PTHR46558">
    <property type="entry name" value="TRACRIPTIONAL REGULATORY PROTEIN-RELATED-RELATED"/>
    <property type="match status" value="1"/>
</dbReference>
<evidence type="ECO:0000259" key="2">
    <source>
        <dbReference type="PROSITE" id="PS50943"/>
    </source>
</evidence>
<gene>
    <name evidence="3" type="ORF">SAMN05216313_11222</name>
</gene>
<dbReference type="RefSeq" id="WP_092364149.1">
    <property type="nucleotide sequence ID" value="NZ_FOIM01000012.1"/>
</dbReference>
<sequence length="117" mass="13162">MGNFKNVFKSLRTENGYTQDGLADMLGISRSAVSMYENGNREPDLKTLEAIADLFKVDMDYLLGRSSATTAVAATPERYIAPNCDDLITVYTRSRKNLSQEEKMRLARIILSDDDEE</sequence>
<dbReference type="InterPro" id="IPR001387">
    <property type="entry name" value="Cro/C1-type_HTH"/>
</dbReference>
<feature type="domain" description="HTH cro/C1-type" evidence="2">
    <location>
        <begin position="8"/>
        <end position="62"/>
    </location>
</feature>
<dbReference type="GO" id="GO:0003677">
    <property type="term" value="F:DNA binding"/>
    <property type="evidence" value="ECO:0007669"/>
    <property type="project" value="UniProtKB-KW"/>
</dbReference>
<dbReference type="EMBL" id="FOIM01000012">
    <property type="protein sequence ID" value="SET71029.1"/>
    <property type="molecule type" value="Genomic_DNA"/>
</dbReference>
<name>A0A1I0GKY2_9FIRM</name>
<dbReference type="AlphaFoldDB" id="A0A1I0GKY2"/>
<keyword evidence="1 3" id="KW-0238">DNA-binding</keyword>
<organism evidence="3 4">
    <name type="scientific">Enterocloster lavalensis</name>
    <dbReference type="NCBI Taxonomy" id="460384"/>
    <lineage>
        <taxon>Bacteria</taxon>
        <taxon>Bacillati</taxon>
        <taxon>Bacillota</taxon>
        <taxon>Clostridia</taxon>
        <taxon>Lachnospirales</taxon>
        <taxon>Lachnospiraceae</taxon>
        <taxon>Enterocloster</taxon>
    </lineage>
</organism>
<protein>
    <submittedName>
        <fullName evidence="3">DNA-binding transcriptional regulator, XRE-family HTH domain</fullName>
    </submittedName>
</protein>
<accession>A0A1I0GKY2</accession>
<dbReference type="SMART" id="SM00530">
    <property type="entry name" value="HTH_XRE"/>
    <property type="match status" value="1"/>
</dbReference>
<dbReference type="Pfam" id="PF01381">
    <property type="entry name" value="HTH_3"/>
    <property type="match status" value="1"/>
</dbReference>
<dbReference type="PROSITE" id="PS50943">
    <property type="entry name" value="HTH_CROC1"/>
    <property type="match status" value="1"/>
</dbReference>
<evidence type="ECO:0000256" key="1">
    <source>
        <dbReference type="ARBA" id="ARBA00023125"/>
    </source>
</evidence>
<reference evidence="4" key="1">
    <citation type="submission" date="2016-10" db="EMBL/GenBank/DDBJ databases">
        <authorList>
            <person name="Varghese N."/>
            <person name="Submissions S."/>
        </authorList>
    </citation>
    <scope>NUCLEOTIDE SEQUENCE [LARGE SCALE GENOMIC DNA]</scope>
    <source>
        <strain evidence="4">NLAE-zl-G277</strain>
    </source>
</reference>
<dbReference type="STRING" id="460384.SAMN05216313_11222"/>
<keyword evidence="4" id="KW-1185">Reference proteome</keyword>
<dbReference type="Proteomes" id="UP000198508">
    <property type="component" value="Unassembled WGS sequence"/>
</dbReference>
<dbReference type="PANTHER" id="PTHR46558:SF14">
    <property type="entry name" value="HTH-TYPE TRANSCRIPTIONAL REGULATOR ANSR"/>
    <property type="match status" value="1"/>
</dbReference>
<dbReference type="Gene3D" id="1.10.260.40">
    <property type="entry name" value="lambda repressor-like DNA-binding domains"/>
    <property type="match status" value="1"/>
</dbReference>